<sequence>MKRLSIVALGIALCLMDFVCAADVTTATPVLEATYGTTVNMHWKIILDTNQRINSFNVILKSQPGDPILSGGANSQKPQDKGIELFGSRLSAVYDKIASTYTVSLKNIQYNETLSFDLTTTLNNPFFGKQVRIEIKEVTGMPKFCGENFKSNYTVLENIGLMVEQDICGHPKPNAVWKLEDDSTFSNSFNSSLISNETRRYRYIFNVKNIKRLHCGKQILLDATNKFGNDAKESILYVEFTPSKILNLKSCTVNKSCIFTHWDKENTGNCVITYHVQFNNKKDAFDTNNLNYTYCHSNEASNASTVTVWASYNGARGENTTVIIATTTPSPTTTQTKVITTSSPDKGSNIGLIVGIVGGILFVIIIIIIIVCVLKHKKKNDTGNHSGYAMRVTGEENNYVTDPTRSNGRQPANPDDPEQAIYSELGPGGGRTGPRPAPEQSDYAEMKVDAMGYPIDGAKASEPATYAPVIKPREGAKRRTPSPPRSNVDGARAAGSAEPPAYAPIIKKRSSSRGRSPPPDEDDHEGVIV</sequence>
<feature type="region of interest" description="Disordered" evidence="1">
    <location>
        <begin position="455"/>
        <end position="529"/>
    </location>
</feature>
<feature type="signal peptide" evidence="3">
    <location>
        <begin position="1"/>
        <end position="21"/>
    </location>
</feature>
<keyword evidence="2" id="KW-0812">Transmembrane</keyword>
<feature type="chain" id="PRO_5003133033" evidence="3">
    <location>
        <begin position="22"/>
        <end position="529"/>
    </location>
</feature>
<name>D9ZHT8_HYDSY</name>
<feature type="transmembrane region" description="Helical" evidence="2">
    <location>
        <begin position="350"/>
        <end position="374"/>
    </location>
</feature>
<evidence type="ECO:0000256" key="1">
    <source>
        <dbReference type="SAM" id="MobiDB-lite"/>
    </source>
</evidence>
<organism evidence="4">
    <name type="scientific">Hydractinia symbiolongicarpus</name>
    <name type="common">Hermit crab hydroid</name>
    <dbReference type="NCBI Taxonomy" id="13093"/>
    <lineage>
        <taxon>Eukaryota</taxon>
        <taxon>Metazoa</taxon>
        <taxon>Cnidaria</taxon>
        <taxon>Hydrozoa</taxon>
        <taxon>Hydroidolina</taxon>
        <taxon>Anthoathecata</taxon>
        <taxon>Filifera</taxon>
        <taxon>Hydractiniidae</taxon>
        <taxon>Hydractinia</taxon>
    </lineage>
</organism>
<keyword evidence="3" id="KW-0732">Signal</keyword>
<evidence type="ECO:0000256" key="3">
    <source>
        <dbReference type="SAM" id="SignalP"/>
    </source>
</evidence>
<evidence type="ECO:0000313" key="4">
    <source>
        <dbReference type="EMBL" id="ADL39781.1"/>
    </source>
</evidence>
<keyword evidence="2" id="KW-1133">Transmembrane helix</keyword>
<keyword evidence="2" id="KW-0472">Membrane</keyword>
<dbReference type="EMBL" id="HM070440">
    <property type="protein sequence ID" value="ADL39781.1"/>
    <property type="molecule type" value="mRNA"/>
</dbReference>
<protein>
    <submittedName>
        <fullName evidence="4">Allorecognition 1</fullName>
    </submittedName>
</protein>
<reference evidence="4" key="2">
    <citation type="submission" date="2010-04" db="EMBL/GenBank/DDBJ databases">
        <authorList>
            <person name="Rosa S.F.P."/>
            <person name="Powell A.E."/>
            <person name="Moreno M."/>
            <person name="Rosengarten R.D."/>
            <person name="Nicotra M.L."/>
            <person name="Grimwood J."/>
            <person name="Lakkis F.G."/>
            <person name="Dellaporta S.L."/>
            <person name="Buss L.W."/>
        </authorList>
    </citation>
    <scope>NUCLEOTIDE SEQUENCE</scope>
</reference>
<proteinExistence type="evidence at transcript level"/>
<accession>D9ZHT8</accession>
<evidence type="ECO:0000256" key="2">
    <source>
        <dbReference type="SAM" id="Phobius"/>
    </source>
</evidence>
<dbReference type="AlphaFoldDB" id="D9ZHT8"/>
<reference evidence="4" key="1">
    <citation type="journal article" date="2010" name="Curr. Biol.">
        <title>Hydractinia allodeterminant alr1 resides in an immunoglobulin superfamily-like gene complex.</title>
        <authorList>
            <person name="Rosa S.F."/>
            <person name="Powell A.E."/>
            <person name="Rosengarten R.D."/>
            <person name="Nicotra M.L."/>
            <person name="Moreno M.A."/>
            <person name="Grimwood J."/>
            <person name="Lakkis F.G."/>
            <person name="Dellaporta S.L."/>
            <person name="Buss L.W."/>
        </authorList>
    </citation>
    <scope>NUCLEOTIDE SEQUENCE</scope>
</reference>
<dbReference type="OrthoDB" id="6345017at2759"/>
<feature type="compositionally biased region" description="Acidic residues" evidence="1">
    <location>
        <begin position="519"/>
        <end position="529"/>
    </location>
</feature>
<gene>
    <name evidence="4" type="primary">alr1</name>
</gene>
<feature type="compositionally biased region" description="Polar residues" evidence="1">
    <location>
        <begin position="395"/>
        <end position="410"/>
    </location>
</feature>
<feature type="region of interest" description="Disordered" evidence="1">
    <location>
        <begin position="395"/>
        <end position="440"/>
    </location>
</feature>